<dbReference type="Pfam" id="PF00593">
    <property type="entry name" value="TonB_dep_Rec_b-barrel"/>
    <property type="match status" value="1"/>
</dbReference>
<dbReference type="SUPFAM" id="SSF49452">
    <property type="entry name" value="Starch-binding domain-like"/>
    <property type="match status" value="1"/>
</dbReference>
<dbReference type="GO" id="GO:0015344">
    <property type="term" value="F:siderophore uptake transmembrane transporter activity"/>
    <property type="evidence" value="ECO:0007669"/>
    <property type="project" value="TreeGrafter"/>
</dbReference>
<dbReference type="RefSeq" id="WP_183880824.1">
    <property type="nucleotide sequence ID" value="NZ_JACHCE010000002.1"/>
</dbReference>
<dbReference type="GO" id="GO:0030246">
    <property type="term" value="F:carbohydrate binding"/>
    <property type="evidence" value="ECO:0007669"/>
    <property type="project" value="InterPro"/>
</dbReference>
<keyword evidence="6 11" id="KW-0798">TonB box</keyword>
<comment type="subcellular location">
    <subcellularLocation>
        <location evidence="1 10">Cell outer membrane</location>
        <topology evidence="1 10">Multi-pass membrane protein</topology>
    </subcellularLocation>
</comment>
<gene>
    <name evidence="14" type="ORF">HDE68_001674</name>
</gene>
<dbReference type="InterPro" id="IPR000531">
    <property type="entry name" value="Beta-barrel_TonB"/>
</dbReference>
<dbReference type="Gene3D" id="2.40.170.20">
    <property type="entry name" value="TonB-dependent receptor, beta-barrel domain"/>
    <property type="match status" value="1"/>
</dbReference>
<evidence type="ECO:0000259" key="12">
    <source>
        <dbReference type="Pfam" id="PF00593"/>
    </source>
</evidence>
<feature type="domain" description="TonB-dependent receptor-like beta-barrel" evidence="12">
    <location>
        <begin position="273"/>
        <end position="750"/>
    </location>
</feature>
<accession>A0A7W8ZKP2</accession>
<reference evidence="14 15" key="1">
    <citation type="submission" date="2020-08" db="EMBL/GenBank/DDBJ databases">
        <title>Genomic Encyclopedia of Type Strains, Phase IV (KMG-V): Genome sequencing to study the core and pangenomes of soil and plant-associated prokaryotes.</title>
        <authorList>
            <person name="Whitman W."/>
        </authorList>
    </citation>
    <scope>NUCLEOTIDE SEQUENCE [LARGE SCALE GENOMIC DNA]</scope>
    <source>
        <strain evidence="14 15">S3M1</strain>
    </source>
</reference>
<dbReference type="Proteomes" id="UP000537204">
    <property type="component" value="Unassembled WGS sequence"/>
</dbReference>
<dbReference type="Gene3D" id="2.60.40.1120">
    <property type="entry name" value="Carboxypeptidase-like, regulatory domain"/>
    <property type="match status" value="1"/>
</dbReference>
<keyword evidence="2 10" id="KW-0813">Transport</keyword>
<dbReference type="PANTHER" id="PTHR30069:SF29">
    <property type="entry name" value="HEMOGLOBIN AND HEMOGLOBIN-HAPTOGLOBIN-BINDING PROTEIN 1-RELATED"/>
    <property type="match status" value="1"/>
</dbReference>
<dbReference type="GO" id="GO:0009279">
    <property type="term" value="C:cell outer membrane"/>
    <property type="evidence" value="ECO:0007669"/>
    <property type="project" value="UniProtKB-SubCell"/>
</dbReference>
<organism evidence="14 15">
    <name type="scientific">Pedobacter cryoconitis</name>
    <dbReference type="NCBI Taxonomy" id="188932"/>
    <lineage>
        <taxon>Bacteria</taxon>
        <taxon>Pseudomonadati</taxon>
        <taxon>Bacteroidota</taxon>
        <taxon>Sphingobacteriia</taxon>
        <taxon>Sphingobacteriales</taxon>
        <taxon>Sphingobacteriaceae</taxon>
        <taxon>Pedobacter</taxon>
    </lineage>
</organism>
<evidence type="ECO:0000313" key="15">
    <source>
        <dbReference type="Proteomes" id="UP000537204"/>
    </source>
</evidence>
<evidence type="ECO:0000313" key="14">
    <source>
        <dbReference type="EMBL" id="MBB5635786.1"/>
    </source>
</evidence>
<keyword evidence="7 10" id="KW-0472">Membrane</keyword>
<proteinExistence type="inferred from homology"/>
<evidence type="ECO:0000256" key="1">
    <source>
        <dbReference type="ARBA" id="ARBA00004571"/>
    </source>
</evidence>
<dbReference type="EMBL" id="JACHCE010000002">
    <property type="protein sequence ID" value="MBB5635786.1"/>
    <property type="molecule type" value="Genomic_DNA"/>
</dbReference>
<evidence type="ECO:0000256" key="7">
    <source>
        <dbReference type="ARBA" id="ARBA00023136"/>
    </source>
</evidence>
<dbReference type="GO" id="GO:0044718">
    <property type="term" value="P:siderophore transmembrane transport"/>
    <property type="evidence" value="ECO:0007669"/>
    <property type="project" value="TreeGrafter"/>
</dbReference>
<keyword evidence="9 10" id="KW-0998">Cell outer membrane</keyword>
<dbReference type="InterPro" id="IPR012910">
    <property type="entry name" value="Plug_dom"/>
</dbReference>
<evidence type="ECO:0000256" key="2">
    <source>
        <dbReference type="ARBA" id="ARBA00022448"/>
    </source>
</evidence>
<keyword evidence="8 14" id="KW-0675">Receptor</keyword>
<sequence>MMLLLTLFTITVKAQTKGILKGRVTDEKNNALSGASVLLEPDHRVAISDKNGGFELTRLYTGTYTIKITAVGFSPYTAETDIAPGHTKPLHIKLQTAENGLDQVNISTGHHNPDNLIDMVHSIMPSTVITRKTIEQMGSRRLDEVLKEQTGLAIVSDIGSGNRAVGLQMQGFDSGYTMIMIDGQPMVGRNSGNFDLSRITVSNIEKIEIIKGASSCLYGSEALAGVVNIVTRKNITQPQGLAALRYGSYNLVDATLEGETPFAGKKGSAYISANYYRTDGFNANPYLKEGKTAPPFDSYSLQGRGRYMLNEISTLNFNGRYTTRHSVNELNYGVRPSTDVMDERDLNGSLSLNNNFRNGLRLKTQYYLTRYQTEQDITDLNSGALIPGNRFTQYLHRAEVQATHELTKTLNLTGGIGGAYEHLNDVSYRGSKDMSNYFAYWQADWKTSDKIGITGGARYDYHNKYGSKINPSIGFRYTPIKDLTFKAAIGTGFKTPNFQQLYLVFTNLQTGYTVLGAEEFSREIQVLKDAGQISSIWPIASRVGQLKPERSVSYSTGFTFTAIKSVKLDVNVFYNDIKNFINSEQVATKTSGQQIFSYVNIARAYLTGTEISLNWAATRSLNINAGYQLLYAIDRGVIDSIKTGQGLYGQVYDTDKNEMRRSTRADYFGMANRSRHMANIKFTYEHEKSGLTGSFRVNYRSKYGFMEANRANNFIDNYDTFVRSFFLFNASVQKTFYRKHLSLQLTADNLLNYRDQLMPAQQGRTIVGGITWKFFKDQL</sequence>
<evidence type="ECO:0000256" key="6">
    <source>
        <dbReference type="ARBA" id="ARBA00023077"/>
    </source>
</evidence>
<dbReference type="PROSITE" id="PS52016">
    <property type="entry name" value="TONB_DEPENDENT_REC_3"/>
    <property type="match status" value="1"/>
</dbReference>
<evidence type="ECO:0000256" key="11">
    <source>
        <dbReference type="RuleBase" id="RU003357"/>
    </source>
</evidence>
<keyword evidence="5" id="KW-0732">Signal</keyword>
<comment type="caution">
    <text evidence="14">The sequence shown here is derived from an EMBL/GenBank/DDBJ whole genome shotgun (WGS) entry which is preliminary data.</text>
</comment>
<dbReference type="Pfam" id="PF07715">
    <property type="entry name" value="Plug"/>
    <property type="match status" value="1"/>
</dbReference>
<protein>
    <submittedName>
        <fullName evidence="14">Outer membrane receptor for ferrienterochelin and colicins</fullName>
    </submittedName>
</protein>
<dbReference type="AlphaFoldDB" id="A0A7W8ZKP2"/>
<keyword evidence="4 10" id="KW-0812">Transmembrane</keyword>
<dbReference type="InterPro" id="IPR013784">
    <property type="entry name" value="Carb-bd-like_fold"/>
</dbReference>
<dbReference type="SUPFAM" id="SSF56935">
    <property type="entry name" value="Porins"/>
    <property type="match status" value="1"/>
</dbReference>
<dbReference type="PANTHER" id="PTHR30069">
    <property type="entry name" value="TONB-DEPENDENT OUTER MEMBRANE RECEPTOR"/>
    <property type="match status" value="1"/>
</dbReference>
<keyword evidence="3 10" id="KW-1134">Transmembrane beta strand</keyword>
<evidence type="ECO:0000259" key="13">
    <source>
        <dbReference type="Pfam" id="PF07715"/>
    </source>
</evidence>
<name>A0A7W8ZKP2_9SPHI</name>
<evidence type="ECO:0000256" key="8">
    <source>
        <dbReference type="ARBA" id="ARBA00023170"/>
    </source>
</evidence>
<comment type="similarity">
    <text evidence="10 11">Belongs to the TonB-dependent receptor family.</text>
</comment>
<dbReference type="CDD" id="cd01347">
    <property type="entry name" value="ligand_gated_channel"/>
    <property type="match status" value="1"/>
</dbReference>
<feature type="domain" description="TonB-dependent receptor plug" evidence="13">
    <location>
        <begin position="125"/>
        <end position="226"/>
    </location>
</feature>
<dbReference type="Pfam" id="PF13715">
    <property type="entry name" value="CarbopepD_reg_2"/>
    <property type="match status" value="1"/>
</dbReference>
<evidence type="ECO:0000256" key="4">
    <source>
        <dbReference type="ARBA" id="ARBA00022692"/>
    </source>
</evidence>
<evidence type="ECO:0000256" key="5">
    <source>
        <dbReference type="ARBA" id="ARBA00022729"/>
    </source>
</evidence>
<dbReference type="InterPro" id="IPR037066">
    <property type="entry name" value="Plug_dom_sf"/>
</dbReference>
<evidence type="ECO:0000256" key="9">
    <source>
        <dbReference type="ARBA" id="ARBA00023237"/>
    </source>
</evidence>
<dbReference type="Gene3D" id="2.170.130.10">
    <property type="entry name" value="TonB-dependent receptor, plug domain"/>
    <property type="match status" value="1"/>
</dbReference>
<dbReference type="InterPro" id="IPR036942">
    <property type="entry name" value="Beta-barrel_TonB_sf"/>
</dbReference>
<evidence type="ECO:0000256" key="10">
    <source>
        <dbReference type="PROSITE-ProRule" id="PRU01360"/>
    </source>
</evidence>
<evidence type="ECO:0000256" key="3">
    <source>
        <dbReference type="ARBA" id="ARBA00022452"/>
    </source>
</evidence>
<dbReference type="InterPro" id="IPR039426">
    <property type="entry name" value="TonB-dep_rcpt-like"/>
</dbReference>